<feature type="transmembrane region" description="Helical" evidence="6">
    <location>
        <begin position="983"/>
        <end position="1007"/>
    </location>
</feature>
<dbReference type="PANTHER" id="PTHR45902">
    <property type="entry name" value="LATROPHILIN RECEPTOR-LIKE PROTEIN A"/>
    <property type="match status" value="1"/>
</dbReference>
<feature type="transmembrane region" description="Helical" evidence="6">
    <location>
        <begin position="1027"/>
        <end position="1048"/>
    </location>
</feature>
<organism evidence="8 9">
    <name type="scientific">Mytilus coruscus</name>
    <name type="common">Sea mussel</name>
    <dbReference type="NCBI Taxonomy" id="42192"/>
    <lineage>
        <taxon>Eukaryota</taxon>
        <taxon>Metazoa</taxon>
        <taxon>Spiralia</taxon>
        <taxon>Lophotrochozoa</taxon>
        <taxon>Mollusca</taxon>
        <taxon>Bivalvia</taxon>
        <taxon>Autobranchia</taxon>
        <taxon>Pteriomorphia</taxon>
        <taxon>Mytilida</taxon>
        <taxon>Mytiloidea</taxon>
        <taxon>Mytilidae</taxon>
        <taxon>Mytilinae</taxon>
        <taxon>Mytilus</taxon>
    </lineage>
</organism>
<feature type="transmembrane region" description="Helical" evidence="6">
    <location>
        <begin position="1054"/>
        <end position="1078"/>
    </location>
</feature>
<dbReference type="OrthoDB" id="6077263at2759"/>
<dbReference type="PANTHER" id="PTHR45902:SF1">
    <property type="entry name" value="LATROPHILIN RECEPTOR-LIKE PROTEIN A"/>
    <property type="match status" value="1"/>
</dbReference>
<feature type="transmembrane region" description="Helical" evidence="6">
    <location>
        <begin position="831"/>
        <end position="853"/>
    </location>
</feature>
<accession>A0A6J8BHI8</accession>
<feature type="transmembrane region" description="Helical" evidence="6">
    <location>
        <begin position="941"/>
        <end position="963"/>
    </location>
</feature>
<feature type="region of interest" description="Disordered" evidence="5">
    <location>
        <begin position="64"/>
        <end position="90"/>
    </location>
</feature>
<evidence type="ECO:0000256" key="1">
    <source>
        <dbReference type="ARBA" id="ARBA00004141"/>
    </source>
</evidence>
<keyword evidence="4 6" id="KW-0472">Membrane</keyword>
<dbReference type="Gene3D" id="1.20.1070.10">
    <property type="entry name" value="Rhodopsin 7-helix transmembrane proteins"/>
    <property type="match status" value="1"/>
</dbReference>
<dbReference type="GO" id="GO:0004930">
    <property type="term" value="F:G protein-coupled receptor activity"/>
    <property type="evidence" value="ECO:0007669"/>
    <property type="project" value="InterPro"/>
</dbReference>
<dbReference type="InterPro" id="IPR000832">
    <property type="entry name" value="GPCR_2_secretin-like"/>
</dbReference>
<dbReference type="GO" id="GO:0007166">
    <property type="term" value="P:cell surface receptor signaling pathway"/>
    <property type="evidence" value="ECO:0007669"/>
    <property type="project" value="InterPro"/>
</dbReference>
<dbReference type="EMBL" id="CACVKT020003360">
    <property type="protein sequence ID" value="CAC5383385.1"/>
    <property type="molecule type" value="Genomic_DNA"/>
</dbReference>
<keyword evidence="3 6" id="KW-1133">Transmembrane helix</keyword>
<keyword evidence="9" id="KW-1185">Reference proteome</keyword>
<dbReference type="AlphaFoldDB" id="A0A6J8BHI8"/>
<keyword evidence="2 6" id="KW-0812">Transmembrane</keyword>
<dbReference type="GO" id="GO:0016020">
    <property type="term" value="C:membrane"/>
    <property type="evidence" value="ECO:0007669"/>
    <property type="project" value="UniProtKB-SubCell"/>
</dbReference>
<evidence type="ECO:0000256" key="6">
    <source>
        <dbReference type="SAM" id="Phobius"/>
    </source>
</evidence>
<evidence type="ECO:0000256" key="4">
    <source>
        <dbReference type="ARBA" id="ARBA00023136"/>
    </source>
</evidence>
<dbReference type="PROSITE" id="PS50261">
    <property type="entry name" value="G_PROTEIN_RECEP_F2_4"/>
    <property type="match status" value="1"/>
</dbReference>
<feature type="compositionally biased region" description="Polar residues" evidence="5">
    <location>
        <begin position="78"/>
        <end position="90"/>
    </location>
</feature>
<feature type="transmembrane region" description="Helical" evidence="6">
    <location>
        <begin position="900"/>
        <end position="921"/>
    </location>
</feature>
<evidence type="ECO:0000256" key="5">
    <source>
        <dbReference type="SAM" id="MobiDB-lite"/>
    </source>
</evidence>
<feature type="domain" description="G-protein coupled receptors family 2 profile 2" evidence="7">
    <location>
        <begin position="828"/>
        <end position="1080"/>
    </location>
</feature>
<proteinExistence type="predicted"/>
<evidence type="ECO:0000256" key="3">
    <source>
        <dbReference type="ARBA" id="ARBA00022989"/>
    </source>
</evidence>
<sequence length="1109" mass="126484">MDFQHVLCCMFITTVVSDVSRYRNQRSPSSDFDQTTIIEQQNNEITLDDQVPFSKDISTERMNSANELENENGDRKYQTTPRSNKSPILNDYTSDKISNFRYTTVDAKNEETINCLFSKCKLTQGGGRSAAVFPYETVETTLKANHKEAEISRSFTSELSHINNTPETKSFSNGTDAEITSTVLERTEFLISRERFSTPTKEKLDDELRIQYTTDVDQNKEGEIYTTSPKSEEQMCERLPCSDNRCSCDTLCLLFGDCCQITFDELFHADNDIDIVKILLNTTNAFQSLGYDNSKIEEAEMFAEYGNCHLVEFGNPEYMVIDHCPHDFDNDFILDKCRDILSGDLWDIPVFLNFSQESQITFRNLFCAFCHGYTIKDVSFWQASLHCPESTDVETQLDNEECYVKKVPPLSGPIPRTCSPDRYVTCKLNTLKRSVADVLCSAYVEPVYVFDTYYKNQHCLVCYDVNTTYIIYNCHQVRTYPFDQRPNYPGLDIFFAHDKSGLASEKLGNLFTFNCAEGKIFDFFSMSCQQIVCSKGYKLSKSQCLPAASVLPANYVQVSSIYRLGIAVKMSIVPDTEVSAVFDIFYQLVENVIEKIKQLVPNIELHKEKSQIEYKIYIRFSLNSSGSFFSMTEDLKKIEVIRNSYIKITLENFDNDTSLVGCQNSSLVQLSIIDVRFDEVYNRVIGILPNKKYIDIFYTWFSISLFDNEVQYLAYCRENNAPSTCSLYLQYTSNSFEISNDTITILGQKIEIDNYFIQNGTLFLCAQNKSTSITCSTFIAYNNDEFIYSNDTLVLQGRITVKSTQYFIQNNTLYVCQKDTLSPIYDLINTITDICLVVSLISLVIMITCHMFLKGLNNIHGKNIVNLSMCLFLAQGIFLVCRYVILPHKILPFVSLCEHFLWLCVFSWTVVISTDIAKRMISMSGNISQEKTAGVKRHNRYRLFAFALPFVIVVVCGVLDYQMNYVGYGEAGGSCWISKQEGILFFYIIPVSVALVYSLLCFLLISIQIELARRSSSIATVNNKSRITCGVYFKLFAILGLSWIIGIISSNVEAIALSYVNSIINGLQGFILTVSSLCNRRVLHMIRNNEKHSARRSESRTTITKDTTM</sequence>
<dbReference type="CDD" id="cd15039">
    <property type="entry name" value="7tmB3_Methuselah-like"/>
    <property type="match status" value="1"/>
</dbReference>
<dbReference type="Pfam" id="PF00002">
    <property type="entry name" value="7tm_2"/>
    <property type="match status" value="1"/>
</dbReference>
<comment type="subcellular location">
    <subcellularLocation>
        <location evidence="1">Membrane</location>
        <topology evidence="1">Multi-pass membrane protein</topology>
    </subcellularLocation>
</comment>
<feature type="transmembrane region" description="Helical" evidence="6">
    <location>
        <begin position="865"/>
        <end position="885"/>
    </location>
</feature>
<gene>
    <name evidence="8" type="ORF">MCOR_19139</name>
</gene>
<evidence type="ECO:0000313" key="9">
    <source>
        <dbReference type="Proteomes" id="UP000507470"/>
    </source>
</evidence>
<dbReference type="Proteomes" id="UP000507470">
    <property type="component" value="Unassembled WGS sequence"/>
</dbReference>
<name>A0A6J8BHI8_MYTCO</name>
<evidence type="ECO:0000256" key="2">
    <source>
        <dbReference type="ARBA" id="ARBA00022692"/>
    </source>
</evidence>
<dbReference type="InterPro" id="IPR017981">
    <property type="entry name" value="GPCR_2-like_7TM"/>
</dbReference>
<evidence type="ECO:0000259" key="7">
    <source>
        <dbReference type="PROSITE" id="PS50261"/>
    </source>
</evidence>
<evidence type="ECO:0000313" key="8">
    <source>
        <dbReference type="EMBL" id="CAC5383385.1"/>
    </source>
</evidence>
<dbReference type="InterPro" id="IPR053231">
    <property type="entry name" value="GPCR_LN-TM7"/>
</dbReference>
<reference evidence="8 9" key="1">
    <citation type="submission" date="2020-06" db="EMBL/GenBank/DDBJ databases">
        <authorList>
            <person name="Li R."/>
            <person name="Bekaert M."/>
        </authorList>
    </citation>
    <scope>NUCLEOTIDE SEQUENCE [LARGE SCALE GENOMIC DNA]</scope>
    <source>
        <strain evidence="9">wild</strain>
    </source>
</reference>
<protein>
    <recommendedName>
        <fullName evidence="7">G-protein coupled receptors family 2 profile 2 domain-containing protein</fullName>
    </recommendedName>
</protein>